<protein>
    <submittedName>
        <fullName evidence="1">HAD hydrolase-like protein</fullName>
    </submittedName>
</protein>
<organism evidence="1 2">
    <name type="scientific">Leptolyngbya subtilissima DQ-A4</name>
    <dbReference type="NCBI Taxonomy" id="2933933"/>
    <lineage>
        <taxon>Bacteria</taxon>
        <taxon>Bacillati</taxon>
        <taxon>Cyanobacteriota</taxon>
        <taxon>Cyanophyceae</taxon>
        <taxon>Leptolyngbyales</taxon>
        <taxon>Leptolyngbyaceae</taxon>
        <taxon>Leptolyngbya group</taxon>
        <taxon>Leptolyngbya</taxon>
    </lineage>
</organism>
<dbReference type="PANTHER" id="PTHR43434:SF1">
    <property type="entry name" value="PHOSPHOGLYCOLATE PHOSPHATASE"/>
    <property type="match status" value="1"/>
</dbReference>
<dbReference type="InterPro" id="IPR023214">
    <property type="entry name" value="HAD_sf"/>
</dbReference>
<dbReference type="InterPro" id="IPR036412">
    <property type="entry name" value="HAD-like_sf"/>
</dbReference>
<evidence type="ECO:0000313" key="2">
    <source>
        <dbReference type="Proteomes" id="UP001482513"/>
    </source>
</evidence>
<dbReference type="EMBL" id="JAMPKX010000008">
    <property type="protein sequence ID" value="MEP0948707.1"/>
    <property type="molecule type" value="Genomic_DNA"/>
</dbReference>
<sequence>MSAITLFCDFDGPIADVSERYYATYRQGLDWVQATAQAEGNPVTIRHLSKSQFWTFKQNRVPDRQIAHWSGLEGATIDAFLAQVSRIVNHAALLDRDRVQPQAREALDLLRQCGVRVVLVTLRPPDQVMDFLDQHDLRWAVSDLYGMPQLEAAYSNQANHKVERLGAAIATQQRQGYDLRQSWMVGDTEADIMAGQTLGIETVAVTCGIRSSSYLQGFRPTHLLPDLWTACQKLQQRVTLGGCA</sequence>
<keyword evidence="2" id="KW-1185">Reference proteome</keyword>
<dbReference type="RefSeq" id="WP_190706420.1">
    <property type="nucleotide sequence ID" value="NZ_JAMPKX010000008.1"/>
</dbReference>
<dbReference type="Pfam" id="PF13242">
    <property type="entry name" value="Hydrolase_like"/>
    <property type="match status" value="1"/>
</dbReference>
<dbReference type="CDD" id="cd01427">
    <property type="entry name" value="HAD_like"/>
    <property type="match status" value="1"/>
</dbReference>
<dbReference type="Gene3D" id="3.40.50.1000">
    <property type="entry name" value="HAD superfamily/HAD-like"/>
    <property type="match status" value="1"/>
</dbReference>
<dbReference type="SUPFAM" id="SSF56784">
    <property type="entry name" value="HAD-like"/>
    <property type="match status" value="1"/>
</dbReference>
<dbReference type="PANTHER" id="PTHR43434">
    <property type="entry name" value="PHOSPHOGLYCOLATE PHOSPHATASE"/>
    <property type="match status" value="1"/>
</dbReference>
<comment type="caution">
    <text evidence="1">The sequence shown here is derived from an EMBL/GenBank/DDBJ whole genome shotgun (WGS) entry which is preliminary data.</text>
</comment>
<dbReference type="Proteomes" id="UP001482513">
    <property type="component" value="Unassembled WGS sequence"/>
</dbReference>
<name>A0ABV0K9W1_9CYAN</name>
<evidence type="ECO:0000313" key="1">
    <source>
        <dbReference type="EMBL" id="MEP0948707.1"/>
    </source>
</evidence>
<accession>A0ABV0K9W1</accession>
<dbReference type="InterPro" id="IPR050155">
    <property type="entry name" value="HAD-like_hydrolase_sf"/>
</dbReference>
<gene>
    <name evidence="1" type="ORF">NC992_17625</name>
</gene>
<reference evidence="1 2" key="1">
    <citation type="submission" date="2022-04" db="EMBL/GenBank/DDBJ databases">
        <title>Positive selection, recombination, and allopatry shape intraspecific diversity of widespread and dominant cyanobacteria.</title>
        <authorList>
            <person name="Wei J."/>
            <person name="Shu W."/>
            <person name="Hu C."/>
        </authorList>
    </citation>
    <scope>NUCLEOTIDE SEQUENCE [LARGE SCALE GENOMIC DNA]</scope>
    <source>
        <strain evidence="1 2">DQ-A4</strain>
    </source>
</reference>
<proteinExistence type="predicted"/>